<gene>
    <name evidence="1" type="ORF">MRATA1EN22A_LOCUS25061</name>
</gene>
<accession>A0AC60A000</accession>
<evidence type="ECO:0000313" key="2">
    <source>
        <dbReference type="Proteomes" id="UP001162501"/>
    </source>
</evidence>
<reference evidence="1" key="1">
    <citation type="submission" date="2023-05" db="EMBL/GenBank/DDBJ databases">
        <authorList>
            <consortium name="ELIXIR-Norway"/>
        </authorList>
    </citation>
    <scope>NUCLEOTIDE SEQUENCE</scope>
</reference>
<name>A0AC60A000_RANTA</name>
<organism evidence="1 2">
    <name type="scientific">Rangifer tarandus platyrhynchus</name>
    <name type="common">Svalbard reindeer</name>
    <dbReference type="NCBI Taxonomy" id="3082113"/>
    <lineage>
        <taxon>Eukaryota</taxon>
        <taxon>Metazoa</taxon>
        <taxon>Chordata</taxon>
        <taxon>Craniata</taxon>
        <taxon>Vertebrata</taxon>
        <taxon>Euteleostomi</taxon>
        <taxon>Mammalia</taxon>
        <taxon>Eutheria</taxon>
        <taxon>Laurasiatheria</taxon>
        <taxon>Artiodactyla</taxon>
        <taxon>Ruminantia</taxon>
        <taxon>Pecora</taxon>
        <taxon>Cervidae</taxon>
        <taxon>Odocoileinae</taxon>
        <taxon>Rangifer</taxon>
    </lineage>
</organism>
<sequence>MPLSSLLWVFLAFTFSGSGVAQKVTQYQPDIISQVQNVVTLNCRYEKSWNTYWIFWYKQLPSGEMTYLIRQYSEYGNERDGHYSINFQKACQFISLTISSLKLEHSGKYFCALWELTVLEIIGKAEQKPQSLIRESLPAVGPRLK</sequence>
<dbReference type="Proteomes" id="UP001162501">
    <property type="component" value="Chromosome 6"/>
</dbReference>
<protein>
    <submittedName>
        <fullName evidence="1">Uncharacterized protein</fullName>
    </submittedName>
</protein>
<evidence type="ECO:0000313" key="1">
    <source>
        <dbReference type="EMBL" id="CAN0538616.1"/>
    </source>
</evidence>
<dbReference type="EMBL" id="OX596090">
    <property type="protein sequence ID" value="CAN0538616.1"/>
    <property type="molecule type" value="Genomic_DNA"/>
</dbReference>
<proteinExistence type="predicted"/>
<reference evidence="1" key="2">
    <citation type="submission" date="2025-03" db="EMBL/GenBank/DDBJ databases">
        <authorList>
            <consortium name="ELIXIR-Norway"/>
            <consortium name="Elixir Norway"/>
        </authorList>
    </citation>
    <scope>NUCLEOTIDE SEQUENCE</scope>
</reference>